<dbReference type="PANTHER" id="PTHR42715:SF10">
    <property type="entry name" value="BETA-GLUCOSIDASE"/>
    <property type="match status" value="1"/>
</dbReference>
<dbReference type="SUPFAM" id="SSF52279">
    <property type="entry name" value="Beta-D-glucan exohydrolase, C-terminal domain"/>
    <property type="match status" value="1"/>
</dbReference>
<dbReference type="Proteomes" id="UP000824007">
    <property type="component" value="Unassembled WGS sequence"/>
</dbReference>
<dbReference type="InterPro" id="IPR001764">
    <property type="entry name" value="Glyco_hydro_3_N"/>
</dbReference>
<keyword evidence="4" id="KW-0326">Glycosidase</keyword>
<dbReference type="SUPFAM" id="SSF51445">
    <property type="entry name" value="(Trans)glycosidases"/>
    <property type="match status" value="1"/>
</dbReference>
<dbReference type="Pfam" id="PF14310">
    <property type="entry name" value="Fn3-like"/>
    <property type="match status" value="1"/>
</dbReference>
<proteinExistence type="inferred from homology"/>
<dbReference type="PROSITE" id="PS00775">
    <property type="entry name" value="GLYCOSYL_HYDROL_F3"/>
    <property type="match status" value="1"/>
</dbReference>
<reference evidence="6" key="2">
    <citation type="submission" date="2021-04" db="EMBL/GenBank/DDBJ databases">
        <authorList>
            <person name="Gilroy R."/>
        </authorList>
    </citation>
    <scope>NUCLEOTIDE SEQUENCE</scope>
    <source>
        <strain evidence="6">ChiSxjej3B15-24422</strain>
    </source>
</reference>
<comment type="caution">
    <text evidence="6">The sequence shown here is derived from an EMBL/GenBank/DDBJ whole genome shotgun (WGS) entry which is preliminary data.</text>
</comment>
<evidence type="ECO:0000313" key="6">
    <source>
        <dbReference type="EMBL" id="HIY59798.1"/>
    </source>
</evidence>
<evidence type="ECO:0000256" key="3">
    <source>
        <dbReference type="ARBA" id="ARBA00023277"/>
    </source>
</evidence>
<comment type="similarity">
    <text evidence="1 4">Belongs to the glycosyl hydrolase 3 family.</text>
</comment>
<dbReference type="GO" id="GO:0008422">
    <property type="term" value="F:beta-glucosidase activity"/>
    <property type="evidence" value="ECO:0007669"/>
    <property type="project" value="UniProtKB-ARBA"/>
</dbReference>
<evidence type="ECO:0000259" key="5">
    <source>
        <dbReference type="SMART" id="SM01217"/>
    </source>
</evidence>
<dbReference type="Pfam" id="PF01915">
    <property type="entry name" value="Glyco_hydro_3_C"/>
    <property type="match status" value="1"/>
</dbReference>
<feature type="domain" description="Fibronectin type III-like" evidence="5">
    <location>
        <begin position="584"/>
        <end position="654"/>
    </location>
</feature>
<dbReference type="Gene3D" id="3.20.20.300">
    <property type="entry name" value="Glycoside hydrolase, family 3, N-terminal domain"/>
    <property type="match status" value="1"/>
</dbReference>
<dbReference type="Pfam" id="PF00933">
    <property type="entry name" value="Glyco_hydro_3"/>
    <property type="match status" value="1"/>
</dbReference>
<reference evidence="6" key="1">
    <citation type="journal article" date="2021" name="PeerJ">
        <title>Extensive microbial diversity within the chicken gut microbiome revealed by metagenomics and culture.</title>
        <authorList>
            <person name="Gilroy R."/>
            <person name="Ravi A."/>
            <person name="Getino M."/>
            <person name="Pursley I."/>
            <person name="Horton D.L."/>
            <person name="Alikhan N.F."/>
            <person name="Baker D."/>
            <person name="Gharbi K."/>
            <person name="Hall N."/>
            <person name="Watson M."/>
            <person name="Adriaenssens E.M."/>
            <person name="Foster-Nyarko E."/>
            <person name="Jarju S."/>
            <person name="Secka A."/>
            <person name="Antonio M."/>
            <person name="Oren A."/>
            <person name="Chaudhuri R.R."/>
            <person name="La Ragione R."/>
            <person name="Hildebrand F."/>
            <person name="Pallen M.J."/>
        </authorList>
    </citation>
    <scope>NUCLEOTIDE SEQUENCE</scope>
    <source>
        <strain evidence="6">ChiSxjej3B15-24422</strain>
    </source>
</reference>
<evidence type="ECO:0000256" key="4">
    <source>
        <dbReference type="RuleBase" id="RU361161"/>
    </source>
</evidence>
<evidence type="ECO:0000256" key="2">
    <source>
        <dbReference type="ARBA" id="ARBA00022801"/>
    </source>
</evidence>
<gene>
    <name evidence="6" type="ORF">H9831_03820</name>
</gene>
<dbReference type="InterPro" id="IPR017853">
    <property type="entry name" value="GH"/>
</dbReference>
<dbReference type="InterPro" id="IPR036962">
    <property type="entry name" value="Glyco_hydro_3_N_sf"/>
</dbReference>
<dbReference type="InterPro" id="IPR002772">
    <property type="entry name" value="Glyco_hydro_3_C"/>
</dbReference>
<dbReference type="Gene3D" id="3.40.50.1700">
    <property type="entry name" value="Glycoside hydrolase family 3 C-terminal domain"/>
    <property type="match status" value="1"/>
</dbReference>
<keyword evidence="2 4" id="KW-0378">Hydrolase</keyword>
<dbReference type="InterPro" id="IPR036881">
    <property type="entry name" value="Glyco_hydro_3_C_sf"/>
</dbReference>
<dbReference type="InterPro" id="IPR019800">
    <property type="entry name" value="Glyco_hydro_3_AS"/>
</dbReference>
<dbReference type="Gene3D" id="2.60.40.10">
    <property type="entry name" value="Immunoglobulins"/>
    <property type="match status" value="1"/>
</dbReference>
<dbReference type="AlphaFoldDB" id="A0A9D2C5W9"/>
<evidence type="ECO:0000256" key="1">
    <source>
        <dbReference type="ARBA" id="ARBA00005336"/>
    </source>
</evidence>
<dbReference type="SMART" id="SM01217">
    <property type="entry name" value="Fn3_like"/>
    <property type="match status" value="1"/>
</dbReference>
<dbReference type="PANTHER" id="PTHR42715">
    <property type="entry name" value="BETA-GLUCOSIDASE"/>
    <property type="match status" value="1"/>
</dbReference>
<dbReference type="FunFam" id="2.60.40.10:FF:000495">
    <property type="entry name" value="Periplasmic beta-glucosidase"/>
    <property type="match status" value="1"/>
</dbReference>
<dbReference type="InterPro" id="IPR050288">
    <property type="entry name" value="Cellulose_deg_GH3"/>
</dbReference>
<dbReference type="PRINTS" id="PR00133">
    <property type="entry name" value="GLHYDRLASE3"/>
</dbReference>
<accession>A0A9D2C5W9</accession>
<protein>
    <submittedName>
        <fullName evidence="6">Glycoside hydrolase family 3 C-terminal domain-containing protein</fullName>
    </submittedName>
</protein>
<dbReference type="InterPro" id="IPR013783">
    <property type="entry name" value="Ig-like_fold"/>
</dbReference>
<organism evidence="6 7">
    <name type="scientific">Candidatus Eisenbergiella pullistercoris</name>
    <dbReference type="NCBI Taxonomy" id="2838555"/>
    <lineage>
        <taxon>Bacteria</taxon>
        <taxon>Bacillati</taxon>
        <taxon>Bacillota</taxon>
        <taxon>Clostridia</taxon>
        <taxon>Lachnospirales</taxon>
        <taxon>Lachnospiraceae</taxon>
        <taxon>Eisenbergiella</taxon>
    </lineage>
</organism>
<keyword evidence="3" id="KW-0119">Carbohydrate metabolism</keyword>
<name>A0A9D2C5W9_9FIRM</name>
<evidence type="ECO:0000313" key="7">
    <source>
        <dbReference type="Proteomes" id="UP000824007"/>
    </source>
</evidence>
<dbReference type="GO" id="GO:0005975">
    <property type="term" value="P:carbohydrate metabolic process"/>
    <property type="evidence" value="ECO:0007669"/>
    <property type="project" value="InterPro"/>
</dbReference>
<sequence length="761" mass="85063">MTREGLRELIAKMTLEEKAAMCSGADFWHTEAVERLGIPSMMVSDGPHGLRKQDQEADNLGVNDSIQAVCFPAGCGTAASFNRELIREMGEALGEECQAEGVGVILGPAVNIKRSPLCGRNFEYYSEDPYVASEIAGALIAGIQSRNVGTSIKHFLANNQEHRRLSSSSEIDERTLREIYLAAFEGAVRKQKPWTVMCSYNRINGVYAAQNEEMLTEVLRKEWGFDGFVVSDWGAVNDRVPDLEAGLDLEMPSSGGVNDRLIVDAVKDGRLKEETLDRAVERILNIVYRFEENRDKTAVFDRDKDHELARRVAEETCVLLKNEDSILPLSEKTKVAFIGKYAAKPRYQGGGSSHINSHKVTAAWDYVKELGTVTYAEGFRDDADETDETLLKEAVENAKQAETAVIFAGLPDAFESEGFDRSHMRMPECQNELIRRVAAVQPNTVVVLHNGSPVEMPWADQVKGILEAYLGGQAIGAAVTDILYGRVNPSGKLPESFPYQLEDNPSYLYYLGEGDRVEYREGVFVGYRYYDKKKMAVRFPFGFGLSYTTFSCSEPKVSAQRIKDTDTVTIRVDVTNTGSRSGKEAVQLYVSAPDSQVIRPVRELRGFEKVELAPGETKMVSFVLDKRAFAYWNTDIHDWHVESGRYLLQIGSSSRDIAVEQEIYVESTVKLPRHYTMDTPFGDLKDDPKAMELLAPLMHIDFLEKKEDEDTTDAAAEAITAEMKEAMVKYMPLRGSFSFASGRVTPQQVQEVLDRLNNDQD</sequence>
<dbReference type="EMBL" id="DXDD01000048">
    <property type="protein sequence ID" value="HIY59798.1"/>
    <property type="molecule type" value="Genomic_DNA"/>
</dbReference>
<dbReference type="InterPro" id="IPR026891">
    <property type="entry name" value="Fn3-like"/>
</dbReference>